<organism evidence="8">
    <name type="scientific">Blastocystis hominis</name>
    <dbReference type="NCBI Taxonomy" id="12968"/>
    <lineage>
        <taxon>Eukaryota</taxon>
        <taxon>Sar</taxon>
        <taxon>Stramenopiles</taxon>
        <taxon>Bigyra</taxon>
        <taxon>Opalozoa</taxon>
        <taxon>Opalinata</taxon>
        <taxon>Blastocystidae</taxon>
        <taxon>Blastocystis</taxon>
    </lineage>
</organism>
<dbReference type="PRINTS" id="PR00449">
    <property type="entry name" value="RASTRNSFRMNG"/>
</dbReference>
<dbReference type="AlphaFoldDB" id="D8M830"/>
<gene>
    <name evidence="8" type="ORF">GSBLH_T00003984001</name>
</gene>
<dbReference type="InterPro" id="IPR027417">
    <property type="entry name" value="P-loop_NTPase"/>
</dbReference>
<keyword evidence="6" id="KW-0449">Lipoprotein</keyword>
<dbReference type="InterPro" id="IPR005225">
    <property type="entry name" value="Small_GTP-bd"/>
</dbReference>
<evidence type="ECO:0000256" key="4">
    <source>
        <dbReference type="ARBA" id="ARBA00023134"/>
    </source>
</evidence>
<evidence type="ECO:0000256" key="3">
    <source>
        <dbReference type="ARBA" id="ARBA00022741"/>
    </source>
</evidence>
<evidence type="ECO:0000256" key="7">
    <source>
        <dbReference type="ARBA" id="ARBA00023289"/>
    </source>
</evidence>
<sequence length="281" mass="31064">MSTAEPEERYDYLFVLIGDTGVGKTNILTRYAKNEFYTDTKSTVGVEFASKCVTIDNKTIKAQIWDTAGQERYRAITSAYYRGAVGALLVYDITVRSTFDNIGVWLAELSHYSDNDMTIVLVGNKCDLANLRVIESQEAVQFAEQHNIAFIETSAYDSTGIDKAFETILSGIYTCILVHPIIEISKRIDAHDTDIRPMMPIPPYDSGLSPSPPESEKENYCGPAACCVVNCSCFLKTSQSVQARITKLHRKIIFGDDNSIRTLGGIRSSSKIKLSLLGVVA</sequence>
<dbReference type="SUPFAM" id="SSF52540">
    <property type="entry name" value="P-loop containing nucleoside triphosphate hydrolases"/>
    <property type="match status" value="1"/>
</dbReference>
<proteinExistence type="inferred from homology"/>
<evidence type="ECO:0000256" key="5">
    <source>
        <dbReference type="ARBA" id="ARBA00023136"/>
    </source>
</evidence>
<dbReference type="GO" id="GO:0016020">
    <property type="term" value="C:membrane"/>
    <property type="evidence" value="ECO:0007669"/>
    <property type="project" value="UniProtKB-SubCell"/>
</dbReference>
<keyword evidence="4" id="KW-0342">GTP-binding</keyword>
<dbReference type="InParanoid" id="D8M830"/>
<dbReference type="FunCoup" id="D8M830">
    <property type="interactions" value="285"/>
</dbReference>
<dbReference type="Proteomes" id="UP000008312">
    <property type="component" value="Unassembled WGS sequence"/>
</dbReference>
<dbReference type="NCBIfam" id="TIGR00231">
    <property type="entry name" value="small_GTP"/>
    <property type="match status" value="1"/>
</dbReference>
<reference evidence="8" key="1">
    <citation type="submission" date="2010-02" db="EMBL/GenBank/DDBJ databases">
        <title>Sequencing and annotation of the Blastocystis hominis genome.</title>
        <authorList>
            <person name="Wincker P."/>
        </authorList>
    </citation>
    <scope>NUCLEOTIDE SEQUENCE</scope>
    <source>
        <strain evidence="8">Singapore isolate B</strain>
    </source>
</reference>
<dbReference type="CDD" id="cd01868">
    <property type="entry name" value="Rab11_like"/>
    <property type="match status" value="1"/>
</dbReference>
<keyword evidence="9" id="KW-1185">Reference proteome</keyword>
<evidence type="ECO:0000313" key="8">
    <source>
        <dbReference type="EMBL" id="CBK24219.2"/>
    </source>
</evidence>
<dbReference type="RefSeq" id="XP_012898267.1">
    <property type="nucleotide sequence ID" value="XM_013042813.1"/>
</dbReference>
<dbReference type="SMART" id="SM00175">
    <property type="entry name" value="RAB"/>
    <property type="match status" value="1"/>
</dbReference>
<dbReference type="PROSITE" id="PS51419">
    <property type="entry name" value="RAB"/>
    <property type="match status" value="1"/>
</dbReference>
<dbReference type="GO" id="GO:0003924">
    <property type="term" value="F:GTPase activity"/>
    <property type="evidence" value="ECO:0007669"/>
    <property type="project" value="InterPro"/>
</dbReference>
<evidence type="ECO:0000256" key="6">
    <source>
        <dbReference type="ARBA" id="ARBA00023288"/>
    </source>
</evidence>
<dbReference type="GeneID" id="24921033"/>
<dbReference type="SMART" id="SM00174">
    <property type="entry name" value="RHO"/>
    <property type="match status" value="1"/>
</dbReference>
<protein>
    <submittedName>
        <fullName evidence="8">Uncharacterized protein</fullName>
    </submittedName>
</protein>
<accession>D8M830</accession>
<dbReference type="Pfam" id="PF00071">
    <property type="entry name" value="Ras"/>
    <property type="match status" value="1"/>
</dbReference>
<dbReference type="InterPro" id="IPR001806">
    <property type="entry name" value="Small_GTPase"/>
</dbReference>
<dbReference type="OrthoDB" id="9989112at2759"/>
<dbReference type="InterPro" id="IPR050209">
    <property type="entry name" value="Rab_GTPases_membrane_traffic"/>
</dbReference>
<comment type="similarity">
    <text evidence="2">Belongs to the small GTPase superfamily. Rab family.</text>
</comment>
<dbReference type="PROSITE" id="PS51421">
    <property type="entry name" value="RAS"/>
    <property type="match status" value="1"/>
</dbReference>
<dbReference type="SMART" id="SM00173">
    <property type="entry name" value="RAS"/>
    <property type="match status" value="1"/>
</dbReference>
<evidence type="ECO:0000256" key="1">
    <source>
        <dbReference type="ARBA" id="ARBA00004635"/>
    </source>
</evidence>
<evidence type="ECO:0000256" key="2">
    <source>
        <dbReference type="ARBA" id="ARBA00006270"/>
    </source>
</evidence>
<dbReference type="GO" id="GO:0005525">
    <property type="term" value="F:GTP binding"/>
    <property type="evidence" value="ECO:0007669"/>
    <property type="project" value="UniProtKB-KW"/>
</dbReference>
<dbReference type="PROSITE" id="PS51420">
    <property type="entry name" value="RHO"/>
    <property type="match status" value="1"/>
</dbReference>
<evidence type="ECO:0000313" key="9">
    <source>
        <dbReference type="Proteomes" id="UP000008312"/>
    </source>
</evidence>
<dbReference type="EMBL" id="FN668683">
    <property type="protein sequence ID" value="CBK24219.2"/>
    <property type="molecule type" value="Genomic_DNA"/>
</dbReference>
<dbReference type="FunFam" id="3.40.50.300:FF:000274">
    <property type="entry name" value="ras-related protein RABA5a"/>
    <property type="match status" value="1"/>
</dbReference>
<dbReference type="SMART" id="SM00176">
    <property type="entry name" value="RAN"/>
    <property type="match status" value="1"/>
</dbReference>
<dbReference type="OMA" id="CIDEAFE"/>
<keyword evidence="7" id="KW-0636">Prenylation</keyword>
<keyword evidence="3" id="KW-0547">Nucleotide-binding</keyword>
<dbReference type="PANTHER" id="PTHR47979">
    <property type="entry name" value="DRAB11-RELATED"/>
    <property type="match status" value="1"/>
</dbReference>
<comment type="subcellular location">
    <subcellularLocation>
        <location evidence="1">Membrane</location>
        <topology evidence="1">Lipid-anchor</topology>
    </subcellularLocation>
</comment>
<dbReference type="Gene3D" id="3.40.50.300">
    <property type="entry name" value="P-loop containing nucleotide triphosphate hydrolases"/>
    <property type="match status" value="1"/>
</dbReference>
<keyword evidence="5" id="KW-0472">Membrane</keyword>
<name>D8M830_BLAHO</name>